<evidence type="ECO:0000313" key="15">
    <source>
        <dbReference type="Proteomes" id="UP000504604"/>
    </source>
</evidence>
<evidence type="ECO:0000256" key="5">
    <source>
        <dbReference type="ARBA" id="ARBA00023445"/>
    </source>
</evidence>
<comment type="catalytic activity">
    <reaction evidence="13">
        <text>a (2R,3S,4S)-leucoanthocyanidin + NADP(+) = a (2R,3R)-dihydroflavonol + NADPH + H(+)</text>
        <dbReference type="Rhea" id="RHEA:54444"/>
        <dbReference type="ChEBI" id="CHEBI:15378"/>
        <dbReference type="ChEBI" id="CHEBI:57783"/>
        <dbReference type="ChEBI" id="CHEBI:58349"/>
        <dbReference type="ChEBI" id="CHEBI:138176"/>
        <dbReference type="ChEBI" id="CHEBI:138188"/>
        <dbReference type="EC" id="1.1.1.219"/>
    </reaction>
</comment>
<evidence type="ECO:0000256" key="7">
    <source>
        <dbReference type="ARBA" id="ARBA00039055"/>
    </source>
</evidence>
<evidence type="ECO:0000256" key="8">
    <source>
        <dbReference type="ARBA" id="ARBA00039057"/>
    </source>
</evidence>
<dbReference type="Gramene" id="SIN_1013960.t">
    <property type="protein sequence ID" value="SIN_1013960.t"/>
    <property type="gene ID" value="SIN_1013960"/>
</dbReference>
<evidence type="ECO:0000256" key="2">
    <source>
        <dbReference type="ARBA" id="ARBA00022857"/>
    </source>
</evidence>
<dbReference type="InterPro" id="IPR050425">
    <property type="entry name" value="NAD(P)_dehydrat-like"/>
</dbReference>
<dbReference type="EC" id="1.1.1.219" evidence="8"/>
<dbReference type="GO" id="GO:0045552">
    <property type="term" value="F:dihydroflavanol 4-reductase activity"/>
    <property type="evidence" value="ECO:0007669"/>
    <property type="project" value="UniProtKB-EC"/>
</dbReference>
<evidence type="ECO:0000256" key="1">
    <source>
        <dbReference type="ARBA" id="ARBA00004935"/>
    </source>
</evidence>
<dbReference type="PANTHER" id="PTHR10366:SF563">
    <property type="entry name" value="CINNAMOYL-COA REDUCTASE 16"/>
    <property type="match status" value="1"/>
</dbReference>
<reference evidence="16" key="2">
    <citation type="submission" date="2025-08" db="UniProtKB">
        <authorList>
            <consortium name="RefSeq"/>
        </authorList>
    </citation>
    <scope>IDENTIFICATION</scope>
</reference>
<evidence type="ECO:0000256" key="13">
    <source>
        <dbReference type="ARBA" id="ARBA00049132"/>
    </source>
</evidence>
<feature type="domain" description="NAD-dependent epimerase/dehydratase" evidence="14">
    <location>
        <begin position="11"/>
        <end position="253"/>
    </location>
</feature>
<keyword evidence="15" id="KW-1185">Reference proteome</keyword>
<protein>
    <recommendedName>
        <fullName evidence="9">Dihydroflavonol 4-reductase</fullName>
        <ecNumber evidence="8">1.1.1.219</ecNumber>
        <ecNumber evidence="7">1.1.1.234</ecNumber>
    </recommendedName>
    <alternativeName>
        <fullName evidence="11">Dihydrokaempferol 4-reductase</fullName>
    </alternativeName>
    <alternativeName>
        <fullName evidence="10">Flavanone 4-reductase</fullName>
    </alternativeName>
</protein>
<evidence type="ECO:0000256" key="6">
    <source>
        <dbReference type="ARBA" id="ARBA00037100"/>
    </source>
</evidence>
<dbReference type="FunFam" id="3.40.50.720:FF:000085">
    <property type="entry name" value="Dihydroflavonol reductase"/>
    <property type="match status" value="1"/>
</dbReference>
<comment type="function">
    <text evidence="6">Bifunctional enzyme involved in flavonoid metabolism.</text>
</comment>
<evidence type="ECO:0000256" key="10">
    <source>
        <dbReference type="ARBA" id="ARBA00042087"/>
    </source>
</evidence>
<keyword evidence="4" id="KW-0284">Flavonoid biosynthesis</keyword>
<keyword evidence="2" id="KW-0521">NADP</keyword>
<proteinExistence type="inferred from homology"/>
<dbReference type="CDD" id="cd08958">
    <property type="entry name" value="FR_SDR_e"/>
    <property type="match status" value="1"/>
</dbReference>
<dbReference type="InterPro" id="IPR036291">
    <property type="entry name" value="NAD(P)-bd_dom_sf"/>
</dbReference>
<sequence length="331" mass="36554">MAADDNKKGRVCVTGGTGFLGSWTIKRLLQDGYSVNATIRIDPERKRDISYLTNLPGASERLQIFNADLDKAETFAPALEGCIGVFHMAHPLDFEEKETEEVKVKRVTAALRGILQACAHSKTIKRVVYTSSISAVAFGNKSESGLVDESCWTDVEFIRSLKTFGGPYIVTKTLAEKAALGLAEELGLDLVSVNPTWITGPFICSHCPDSVYVSMALILGDKGHYQHLKDGSLVHVDDVARAHIHLLEYPKAKGRYICSAVEFTIEDLCEFISATYPEYQMPTPDSWKDLIPVKFSGLSTKKLQEIGFKYENGLEEMFDGAIKCCKEKGLL</sequence>
<gene>
    <name evidence="16" type="primary">LOC105171303</name>
</gene>
<evidence type="ECO:0000256" key="12">
    <source>
        <dbReference type="ARBA" id="ARBA00048870"/>
    </source>
</evidence>
<dbReference type="RefSeq" id="XP_011090678.1">
    <property type="nucleotide sequence ID" value="XM_011092376.2"/>
</dbReference>
<reference evidence="15" key="1">
    <citation type="submission" date="2024-10" db="UniProtKB">
        <authorList>
            <consortium name="RefSeq"/>
        </authorList>
    </citation>
    <scope>NUCLEOTIDE SEQUENCE [LARGE SCALE GENOMIC DNA]</scope>
    <source>
        <strain evidence="15">cv. Zhongzhi No. 13</strain>
    </source>
</reference>
<dbReference type="GeneID" id="105171303"/>
<keyword evidence="3" id="KW-0560">Oxidoreductase</keyword>
<dbReference type="Gene3D" id="3.40.50.720">
    <property type="entry name" value="NAD(P)-binding Rossmann-like Domain"/>
    <property type="match status" value="1"/>
</dbReference>
<evidence type="ECO:0000256" key="11">
    <source>
        <dbReference type="ARBA" id="ARBA00042831"/>
    </source>
</evidence>
<comment type="pathway">
    <text evidence="1">Pigment biosynthesis; anthocyanin biosynthesis.</text>
</comment>
<dbReference type="Proteomes" id="UP000504604">
    <property type="component" value="Linkage group LG1"/>
</dbReference>
<organism evidence="15 16">
    <name type="scientific">Sesamum indicum</name>
    <name type="common">Oriental sesame</name>
    <name type="synonym">Sesamum orientale</name>
    <dbReference type="NCBI Taxonomy" id="4182"/>
    <lineage>
        <taxon>Eukaryota</taxon>
        <taxon>Viridiplantae</taxon>
        <taxon>Streptophyta</taxon>
        <taxon>Embryophyta</taxon>
        <taxon>Tracheophyta</taxon>
        <taxon>Spermatophyta</taxon>
        <taxon>Magnoliopsida</taxon>
        <taxon>eudicotyledons</taxon>
        <taxon>Gunneridae</taxon>
        <taxon>Pentapetalae</taxon>
        <taxon>asterids</taxon>
        <taxon>lamiids</taxon>
        <taxon>Lamiales</taxon>
        <taxon>Pedaliaceae</taxon>
        <taxon>Sesamum</taxon>
    </lineage>
</organism>
<evidence type="ECO:0000256" key="9">
    <source>
        <dbReference type="ARBA" id="ARBA00039963"/>
    </source>
</evidence>
<evidence type="ECO:0000256" key="4">
    <source>
        <dbReference type="ARBA" id="ARBA00023241"/>
    </source>
</evidence>
<comment type="catalytic activity">
    <reaction evidence="12">
        <text>(2S)-flavan-4-ol + NADP(+) = (2S)-flavanone + NADPH + H(+)</text>
        <dbReference type="Rhea" id="RHEA:11228"/>
        <dbReference type="ChEBI" id="CHEBI:15378"/>
        <dbReference type="ChEBI" id="CHEBI:15605"/>
        <dbReference type="ChEBI" id="CHEBI:15606"/>
        <dbReference type="ChEBI" id="CHEBI:57783"/>
        <dbReference type="ChEBI" id="CHEBI:58349"/>
        <dbReference type="EC" id="1.1.1.234"/>
    </reaction>
</comment>
<comment type="similarity">
    <text evidence="5">Belongs to the NAD(P)-dependent epimerase/dehydratase family. Dihydroflavonol-4-reductase subfamily.</text>
</comment>
<evidence type="ECO:0000256" key="3">
    <source>
        <dbReference type="ARBA" id="ARBA00023002"/>
    </source>
</evidence>
<accession>A0A6I9U292</accession>
<dbReference type="InterPro" id="IPR001509">
    <property type="entry name" value="Epimerase_deHydtase"/>
</dbReference>
<dbReference type="Pfam" id="PF01370">
    <property type="entry name" value="Epimerase"/>
    <property type="match status" value="1"/>
</dbReference>
<dbReference type="FunCoup" id="A0A6I9U292">
    <property type="interactions" value="19"/>
</dbReference>
<dbReference type="AlphaFoldDB" id="A0A6I9U292"/>
<dbReference type="EC" id="1.1.1.234" evidence="7"/>
<dbReference type="GO" id="GO:0047890">
    <property type="term" value="F:flavanone 4-reductase activity"/>
    <property type="evidence" value="ECO:0007669"/>
    <property type="project" value="UniProtKB-EC"/>
</dbReference>
<dbReference type="GO" id="GO:0009813">
    <property type="term" value="P:flavonoid biosynthetic process"/>
    <property type="evidence" value="ECO:0007669"/>
    <property type="project" value="UniProtKB-KW"/>
</dbReference>
<name>A0A6I9U292_SESIN</name>
<dbReference type="OrthoDB" id="2735536at2759"/>
<dbReference type="KEGG" id="sind:105171303"/>
<dbReference type="InParanoid" id="A0A6I9U292"/>
<evidence type="ECO:0000313" key="16">
    <source>
        <dbReference type="RefSeq" id="XP_011090678.1"/>
    </source>
</evidence>
<dbReference type="SUPFAM" id="SSF51735">
    <property type="entry name" value="NAD(P)-binding Rossmann-fold domains"/>
    <property type="match status" value="1"/>
</dbReference>
<dbReference type="PANTHER" id="PTHR10366">
    <property type="entry name" value="NAD DEPENDENT EPIMERASE/DEHYDRATASE"/>
    <property type="match status" value="1"/>
</dbReference>
<evidence type="ECO:0000259" key="14">
    <source>
        <dbReference type="Pfam" id="PF01370"/>
    </source>
</evidence>